<keyword evidence="3" id="KW-1185">Reference proteome</keyword>
<dbReference type="PANTHER" id="PTHR43662:SF2">
    <property type="entry name" value="DUF1996 DOMAIN-CONTAINING PROTEIN"/>
    <property type="match status" value="1"/>
</dbReference>
<dbReference type="Pfam" id="PF00106">
    <property type="entry name" value="adh_short"/>
    <property type="match status" value="1"/>
</dbReference>
<dbReference type="Pfam" id="PF09362">
    <property type="entry name" value="DUF1996"/>
    <property type="match status" value="1"/>
</dbReference>
<comment type="caution">
    <text evidence="2">The sequence shown here is derived from an EMBL/GenBank/DDBJ whole genome shotgun (WGS) entry which is preliminary data.</text>
</comment>
<organism evidence="2 3">
    <name type="scientific">Pseudopithomyces chartarum</name>
    <dbReference type="NCBI Taxonomy" id="1892770"/>
    <lineage>
        <taxon>Eukaryota</taxon>
        <taxon>Fungi</taxon>
        <taxon>Dikarya</taxon>
        <taxon>Ascomycota</taxon>
        <taxon>Pezizomycotina</taxon>
        <taxon>Dothideomycetes</taxon>
        <taxon>Pleosporomycetidae</taxon>
        <taxon>Pleosporales</taxon>
        <taxon>Massarineae</taxon>
        <taxon>Didymosphaeriaceae</taxon>
        <taxon>Pseudopithomyces</taxon>
    </lineage>
</organism>
<dbReference type="PRINTS" id="PR00081">
    <property type="entry name" value="GDHRDH"/>
</dbReference>
<dbReference type="Gene3D" id="3.40.50.720">
    <property type="entry name" value="NAD(P)-binding Rossmann-like Domain"/>
    <property type="match status" value="1"/>
</dbReference>
<evidence type="ECO:0000259" key="1">
    <source>
        <dbReference type="Pfam" id="PF09362"/>
    </source>
</evidence>
<evidence type="ECO:0000313" key="2">
    <source>
        <dbReference type="EMBL" id="KAK3208952.1"/>
    </source>
</evidence>
<dbReference type="AlphaFoldDB" id="A0AAN6LWW9"/>
<proteinExistence type="predicted"/>
<dbReference type="InterPro" id="IPR018535">
    <property type="entry name" value="DUF1996"/>
</dbReference>
<gene>
    <name evidence="2" type="ORF">GRF29_69g243500</name>
</gene>
<dbReference type="EMBL" id="WVTA01000006">
    <property type="protein sequence ID" value="KAK3208952.1"/>
    <property type="molecule type" value="Genomic_DNA"/>
</dbReference>
<dbReference type="PANTHER" id="PTHR43662">
    <property type="match status" value="1"/>
</dbReference>
<feature type="domain" description="DUF1996" evidence="1">
    <location>
        <begin position="1"/>
        <end position="209"/>
    </location>
</feature>
<dbReference type="InterPro" id="IPR002347">
    <property type="entry name" value="SDR_fam"/>
</dbReference>
<protein>
    <recommendedName>
        <fullName evidence="1">DUF1996 domain-containing protein</fullName>
    </recommendedName>
</protein>
<name>A0AAN6LWW9_9PLEO</name>
<evidence type="ECO:0000313" key="3">
    <source>
        <dbReference type="Proteomes" id="UP001280581"/>
    </source>
</evidence>
<reference evidence="2 3" key="1">
    <citation type="submission" date="2021-02" db="EMBL/GenBank/DDBJ databases">
        <title>Genome assembly of Pseudopithomyces chartarum.</title>
        <authorList>
            <person name="Jauregui R."/>
            <person name="Singh J."/>
            <person name="Voisey C."/>
        </authorList>
    </citation>
    <scope>NUCLEOTIDE SEQUENCE [LARGE SCALE GENOMIC DNA]</scope>
    <source>
        <strain evidence="2 3">AGR01</strain>
    </source>
</reference>
<dbReference type="Proteomes" id="UP001280581">
    <property type="component" value="Unassembled WGS sequence"/>
</dbReference>
<dbReference type="SUPFAM" id="SSF51735">
    <property type="entry name" value="NAD(P)-binding Rossmann-fold domains"/>
    <property type="match status" value="1"/>
</dbReference>
<dbReference type="InterPro" id="IPR036291">
    <property type="entry name" value="NAD(P)-bd_dom_sf"/>
</dbReference>
<sequence>MYFRARNGTYKRVKQVSNGGLHQEGGHTVYYIPPYDGVSNVTAFSPGFRMLAGNPMLRNTTGESRGICHRCLYKDQNPFGGAPCTGEDTTNLPNRQCEGGIRTQVTFPTCWDGKNLDSPDHQSHVSYATVPFEPYAEPIVTRPYTPSLERGKCPETHPVHLPQLMYEVIFDTTEFNGEGIWPEDGSQPFVFSMGDATGHGNHGDYMFGWEGDSLQRALNARCDNDHCKELKRQTDEEAMKCKIAQKAVEDVGNDNWLQTLPGGVEINDRVNVPDNTFAIKMPNILIIGATRGLGASLANYYKSDPSNHVLATARTANPPPSTKNLTYIPGIDIASPDAGKKLLNFLHTRSIAHIDVVIITAGFFATESLQEPSFESQEKMYRTCAIGPTIIVTALANDSASLLNSKSKVIFVSSESGSITLRHEKEGGGNYGRHHASKSALNMCAKLLSLDLKERGVAIAAVHPGFMRTELTRGVGFDKYWDEGGAVTPDVAAKSLAEWICTFDISKTGEYWAPRGPADIGTAEPVLGPKNSLSTPLHLPW</sequence>
<accession>A0AAN6LWW9</accession>